<dbReference type="CDD" id="cd02440">
    <property type="entry name" value="AdoMet_MTases"/>
    <property type="match status" value="1"/>
</dbReference>
<protein>
    <submittedName>
        <fullName evidence="2">SAM-dependent methyltransferases</fullName>
    </submittedName>
</protein>
<reference evidence="2 3" key="1">
    <citation type="journal article" date="2019" name="Front. Microbiol.">
        <title>Genomes of Neutrophilic Sulfur-Oxidizing Chemolithoautotrophs Representing 9 Proteobacterial Species From 8 Genera.</title>
        <authorList>
            <person name="Watanabe T."/>
            <person name="Kojima H."/>
            <person name="Umezawa K."/>
            <person name="Hori C."/>
            <person name="Takasuka T.E."/>
            <person name="Kato Y."/>
            <person name="Fukui M."/>
        </authorList>
    </citation>
    <scope>NUCLEOTIDE SEQUENCE [LARGE SCALE GENOMIC DNA]</scope>
    <source>
        <strain evidence="2 3">TTN</strain>
    </source>
</reference>
<name>A0A401K0A4_9PROT</name>
<dbReference type="Pfam" id="PF13649">
    <property type="entry name" value="Methyltransf_25"/>
    <property type="match status" value="1"/>
</dbReference>
<accession>A0A401K0A4</accession>
<dbReference type="InterPro" id="IPR041698">
    <property type="entry name" value="Methyltransf_25"/>
</dbReference>
<evidence type="ECO:0000259" key="1">
    <source>
        <dbReference type="Pfam" id="PF13649"/>
    </source>
</evidence>
<gene>
    <name evidence="2" type="ORF">SFMTTN_3076</name>
</gene>
<keyword evidence="3" id="KW-1185">Reference proteome</keyword>
<keyword evidence="2" id="KW-0808">Transferase</keyword>
<dbReference type="PANTHER" id="PTHR43464">
    <property type="entry name" value="METHYLTRANSFERASE"/>
    <property type="match status" value="1"/>
</dbReference>
<dbReference type="InterPro" id="IPR029063">
    <property type="entry name" value="SAM-dependent_MTases_sf"/>
</dbReference>
<dbReference type="AlphaFoldDB" id="A0A401K0A4"/>
<evidence type="ECO:0000313" key="3">
    <source>
        <dbReference type="Proteomes" id="UP000286806"/>
    </source>
</evidence>
<comment type="caution">
    <text evidence="2">The sequence shown here is derived from an EMBL/GenBank/DDBJ whole genome shotgun (WGS) entry which is preliminary data.</text>
</comment>
<evidence type="ECO:0000313" key="2">
    <source>
        <dbReference type="EMBL" id="GCB02254.1"/>
    </source>
</evidence>
<feature type="domain" description="Methyltransferase" evidence="1">
    <location>
        <begin position="41"/>
        <end position="135"/>
    </location>
</feature>
<dbReference type="RefSeq" id="WP_223247881.1">
    <property type="nucleotide sequence ID" value="NZ_BGOW01000036.1"/>
</dbReference>
<sequence>MNSTLAQHISPPMRISDSSADKVCDEYEIIKSLLPLNGARVLELGCGKAEKTRTIAQRGQVASITALEVDEIQHARNLQIADLPNVSFCLGGAQAIPAEDASFDIVLMFKSLHHVPVEQMDQALAEIRRVLKPGGLAYLSEPVYAGEFNDILRLFHDEKTVREAAFAAIQRAVDDGKLELVSQTFFSTPGHFDDFGQFEEQILKVTHTHHHLSPELYEAVRTAFMRHMTPQGFDFKQPIRVDLLRKTTP</sequence>
<keyword evidence="2" id="KW-0489">Methyltransferase</keyword>
<proteinExistence type="predicted"/>
<dbReference type="GO" id="GO:0008168">
    <property type="term" value="F:methyltransferase activity"/>
    <property type="evidence" value="ECO:0007669"/>
    <property type="project" value="UniProtKB-KW"/>
</dbReference>
<dbReference type="Proteomes" id="UP000286806">
    <property type="component" value="Unassembled WGS sequence"/>
</dbReference>
<dbReference type="Gene3D" id="3.40.50.150">
    <property type="entry name" value="Vaccinia Virus protein VP39"/>
    <property type="match status" value="1"/>
</dbReference>
<organism evidence="2 3">
    <name type="scientific">Sulfuriferula multivorans</name>
    <dbReference type="NCBI Taxonomy" id="1559896"/>
    <lineage>
        <taxon>Bacteria</taxon>
        <taxon>Pseudomonadati</taxon>
        <taxon>Pseudomonadota</taxon>
        <taxon>Betaproteobacteria</taxon>
        <taxon>Nitrosomonadales</taxon>
        <taxon>Sulfuricellaceae</taxon>
        <taxon>Sulfuriferula</taxon>
    </lineage>
</organism>
<dbReference type="EMBL" id="BGOW01000036">
    <property type="protein sequence ID" value="GCB02254.1"/>
    <property type="molecule type" value="Genomic_DNA"/>
</dbReference>
<dbReference type="SUPFAM" id="SSF53335">
    <property type="entry name" value="S-adenosyl-L-methionine-dependent methyltransferases"/>
    <property type="match status" value="1"/>
</dbReference>
<dbReference type="GO" id="GO:0032259">
    <property type="term" value="P:methylation"/>
    <property type="evidence" value="ECO:0007669"/>
    <property type="project" value="UniProtKB-KW"/>
</dbReference>